<dbReference type="Gene3D" id="3.40.50.720">
    <property type="entry name" value="NAD(P)-binding Rossmann-like Domain"/>
    <property type="match status" value="1"/>
</dbReference>
<dbReference type="PANTHER" id="PTHR48079">
    <property type="entry name" value="PROTEIN YEEZ"/>
    <property type="match status" value="1"/>
</dbReference>
<dbReference type="Proteomes" id="UP000265419">
    <property type="component" value="Unassembled WGS sequence"/>
</dbReference>
<organism evidence="2 3">
    <name type="scientific">Galactobacter valiniphilus</name>
    <dbReference type="NCBI Taxonomy" id="2676122"/>
    <lineage>
        <taxon>Bacteria</taxon>
        <taxon>Bacillati</taxon>
        <taxon>Actinomycetota</taxon>
        <taxon>Actinomycetes</taxon>
        <taxon>Micrococcales</taxon>
        <taxon>Micrococcaceae</taxon>
        <taxon>Galactobacter</taxon>
    </lineage>
</organism>
<dbReference type="GO" id="GO:0005737">
    <property type="term" value="C:cytoplasm"/>
    <property type="evidence" value="ECO:0007669"/>
    <property type="project" value="TreeGrafter"/>
</dbReference>
<dbReference type="EMBL" id="QQXK01000039">
    <property type="protein sequence ID" value="RII41036.1"/>
    <property type="molecule type" value="Genomic_DNA"/>
</dbReference>
<dbReference type="InterPro" id="IPR016040">
    <property type="entry name" value="NAD(P)-bd_dom"/>
</dbReference>
<feature type="domain" description="NAD(P)-binding" evidence="1">
    <location>
        <begin position="24"/>
        <end position="174"/>
    </location>
</feature>
<protein>
    <submittedName>
        <fullName evidence="2">SDR family NAD(P)-dependent oxidoreductase</fullName>
    </submittedName>
</protein>
<dbReference type="InterPro" id="IPR051783">
    <property type="entry name" value="NAD(P)-dependent_oxidoreduct"/>
</dbReference>
<accession>A0A399JEL6</accession>
<evidence type="ECO:0000313" key="3">
    <source>
        <dbReference type="Proteomes" id="UP000265419"/>
    </source>
</evidence>
<gene>
    <name evidence="2" type="ORF">DWB68_14655</name>
</gene>
<dbReference type="AlphaFoldDB" id="A0A399JEL6"/>
<keyword evidence="3" id="KW-1185">Reference proteome</keyword>
<dbReference type="SUPFAM" id="SSF51735">
    <property type="entry name" value="NAD(P)-binding Rossmann-fold domains"/>
    <property type="match status" value="1"/>
</dbReference>
<proteinExistence type="predicted"/>
<name>A0A399JEL6_9MICC</name>
<evidence type="ECO:0000313" key="2">
    <source>
        <dbReference type="EMBL" id="RII41036.1"/>
    </source>
</evidence>
<dbReference type="PANTHER" id="PTHR48079:SF6">
    <property type="entry name" value="NAD(P)-BINDING DOMAIN-CONTAINING PROTEIN-RELATED"/>
    <property type="match status" value="1"/>
</dbReference>
<dbReference type="InterPro" id="IPR036291">
    <property type="entry name" value="NAD(P)-bd_dom_sf"/>
</dbReference>
<comment type="caution">
    <text evidence="2">The sequence shown here is derived from an EMBL/GenBank/DDBJ whole genome shotgun (WGS) entry which is preliminary data.</text>
</comment>
<dbReference type="GO" id="GO:0004029">
    <property type="term" value="F:aldehyde dehydrogenase (NAD+) activity"/>
    <property type="evidence" value="ECO:0007669"/>
    <property type="project" value="TreeGrafter"/>
</dbReference>
<dbReference type="Pfam" id="PF13460">
    <property type="entry name" value="NAD_binding_10"/>
    <property type="match status" value="1"/>
</dbReference>
<evidence type="ECO:0000259" key="1">
    <source>
        <dbReference type="Pfam" id="PF13460"/>
    </source>
</evidence>
<reference evidence="2 3" key="1">
    <citation type="submission" date="2018-07" db="EMBL/GenBank/DDBJ databases">
        <title>Arthrobacter sp. nov., isolated from raw cow's milk with high bacterial count.</title>
        <authorList>
            <person name="Hahne J."/>
            <person name="Isele D."/>
            <person name="Lipski A."/>
        </authorList>
    </citation>
    <scope>NUCLEOTIDE SEQUENCE [LARGE SCALE GENOMIC DNA]</scope>
    <source>
        <strain evidence="2 3">JZ R-35</strain>
    </source>
</reference>
<sequence>MQMDKHDDPQEQAPAPPRRVLVTGASGYVGSRLIPRLLDRGYDVIAAVRSPNKLEALEWGARVTAVPMDAADPEQVETAVQGVDAAYYLLHSMDGSGFAEQDVALAQDFGRACAQAGVQRLVYLGGLVPRGDRLSPHLASRLEVEETLRDSGVPVVVALRAGILIGGGSTSFELIRRLVERMPLIPLPGFMRASIQPVAITDALNALVAALEAPLPTTSIDVVGPDVMSYRELVRTYADVAGIKRRFVNMVRVPYLLVSVPATWITGLPGPTVRALVPSLGEDLRGRAGKTQRQLLPSIHDEPLHVTEAYRASLLPEGSGEQALSPADPEWAGGDIVLKRGRRVRTGSGWWTRLLGTHHSISAQRAPIAPPANHATKA</sequence>